<proteinExistence type="predicted"/>
<dbReference type="PANTHER" id="PTHR40081:SF1">
    <property type="entry name" value="TAT PATHWAY SIGNAL SEQUENCE DOMAIN PROTEIN"/>
    <property type="match status" value="1"/>
</dbReference>
<dbReference type="InterPro" id="IPR048330">
    <property type="entry name" value="PcRGLX/YetA_2nd"/>
</dbReference>
<protein>
    <submittedName>
        <fullName evidence="4">Uncharacterized protein</fullName>
    </submittedName>
</protein>
<dbReference type="RefSeq" id="WP_018373171.1">
    <property type="nucleotide sequence ID" value="NZ_LT906439.1"/>
</dbReference>
<evidence type="ECO:0000313" key="5">
    <source>
        <dbReference type="Proteomes" id="UP000215185"/>
    </source>
</evidence>
<dbReference type="STRING" id="1123308.GCA_000380085_00602"/>
<dbReference type="InterPro" id="IPR045793">
    <property type="entry name" value="PcRGLX/YetA-like"/>
</dbReference>
<dbReference type="Pfam" id="PF21346">
    <property type="entry name" value="PcRGLX_3rd"/>
    <property type="match status" value="1"/>
</dbReference>
<dbReference type="EMBL" id="LT906439">
    <property type="protein sequence ID" value="SNU86545.1"/>
    <property type="molecule type" value="Genomic_DNA"/>
</dbReference>
<accession>A0A239SM81</accession>
<feature type="domain" description="PcRGLX/YetA-like central beta-sandwich" evidence="2">
    <location>
        <begin position="86"/>
        <end position="416"/>
    </location>
</feature>
<dbReference type="Proteomes" id="UP000215185">
    <property type="component" value="Chromosome 1"/>
</dbReference>
<dbReference type="KEGG" id="smen:SAMEA4412692_0273"/>
<feature type="domain" description="PcRGLX/YetA-like N-terminal RIFT barrel" evidence="1">
    <location>
        <begin position="3"/>
        <end position="70"/>
    </location>
</feature>
<dbReference type="InterPro" id="IPR048331">
    <property type="entry name" value="PcRGLX/YetA_3rd"/>
</dbReference>
<dbReference type="eggNOG" id="ENOG502Z86X">
    <property type="taxonomic scope" value="Bacteria"/>
</dbReference>
<gene>
    <name evidence="4" type="ORF">SAMEA4412692_00273</name>
</gene>
<keyword evidence="5" id="KW-1185">Reference proteome</keyword>
<evidence type="ECO:0000259" key="2">
    <source>
        <dbReference type="Pfam" id="PF21345"/>
    </source>
</evidence>
<dbReference type="OrthoDB" id="262615at2"/>
<dbReference type="Pfam" id="PF21345">
    <property type="entry name" value="PcRGLX_2nd"/>
    <property type="match status" value="1"/>
</dbReference>
<sequence length="828" mass="96608">MNQWLHKAPRISKGVTWGHPWERGQLDSQKVSASTFWVADNPTQTSIMAYWPDGSVKWTKHAAIFQSSPQDLSDFCILPKKGEEKILVTETFNAFNVDTGRLTAKISKNSDYSKIFDTIFVDNKCLIKDLRLVTQVEEEKCYSYVDIVEVLENGSLKSVLKVSGHYERTPSKEFNRFNLYLTFYKDLQQIELTHTFEVTQSRNLAAIGLEYRTPLEGKLWNRCVGFVGTDGVYYEPVLSLFSRRYRYHNEPYARQVSGEKVNLDEDSDLLRHANENAIWDSFYVEQLHSRSYQIKKTTRAKLSKVTVSSGAHYSGSLYLGSEFGGVQIHLSKFWQKYPSAIHVSDLSRDEAITRLWFWSPEAEVIDFRHYDDRDHMLSAYEGMEEIRSTPVGIANSSTLVLKLYPERATSEEILAFSEEYQEPSRIVCSPETYHHCKVFAPYSLPRAGFASDIEAKLSFLFDFYQKEVEQREWYGYWNYGDFMHSYDPYRHMWLYDFGGYAWQNNELVPTIWLWLYFLRTGRSDVFELAEAMTRHTSEVDIYHSGPYSGLGSRHNVIHWGCQAKETRISMAWLHRYYYYLTGDERIGDILEEVRSNEDSFERLEPLREFYKRDGEWIPIRSSPDWTAVASNWYTQYERTGNKATFDKIERGLEDIYQMPYKFLSGPTVLFDWKTAHMRYMGVGNVGGYHMMISFGAPQLLMEIAETENHLPLKEMLAEYGKFYTLTDDEMRQQTDGQLYKEHFAWPMFATAMMAYAASHYQNRQLAQIAWKYLLDPELSGVPSDPKKTLQTVSTLEHLEEMPWVTTNVVSQWCLNIIICLELIGDDLP</sequence>
<organism evidence="4 5">
    <name type="scientific">Streptococcus merionis</name>
    <dbReference type="NCBI Taxonomy" id="400065"/>
    <lineage>
        <taxon>Bacteria</taxon>
        <taxon>Bacillati</taxon>
        <taxon>Bacillota</taxon>
        <taxon>Bacilli</taxon>
        <taxon>Lactobacillales</taxon>
        <taxon>Streptococcaceae</taxon>
        <taxon>Streptococcus</taxon>
    </lineage>
</organism>
<dbReference type="AlphaFoldDB" id="A0A239SM81"/>
<dbReference type="InterPro" id="IPR048329">
    <property type="entry name" value="PcRGLX_1st"/>
</dbReference>
<reference evidence="4 5" key="1">
    <citation type="submission" date="2017-06" db="EMBL/GenBank/DDBJ databases">
        <authorList>
            <consortium name="Pathogen Informatics"/>
        </authorList>
    </citation>
    <scope>NUCLEOTIDE SEQUENCE [LARGE SCALE GENOMIC DNA]</scope>
    <source>
        <strain evidence="4 5">NCTC13788</strain>
    </source>
</reference>
<evidence type="ECO:0000259" key="1">
    <source>
        <dbReference type="Pfam" id="PF19501"/>
    </source>
</evidence>
<dbReference type="PANTHER" id="PTHR40081">
    <property type="entry name" value="CONCANAVALIN A-LIKE LECTIN/GLUCANASE"/>
    <property type="match status" value="1"/>
</dbReference>
<name>A0A239SM81_9STRE</name>
<evidence type="ECO:0000313" key="4">
    <source>
        <dbReference type="EMBL" id="SNU86545.1"/>
    </source>
</evidence>
<evidence type="ECO:0000259" key="3">
    <source>
        <dbReference type="Pfam" id="PF21346"/>
    </source>
</evidence>
<dbReference type="Pfam" id="PF19501">
    <property type="entry name" value="PcRGLX_1st"/>
    <property type="match status" value="1"/>
</dbReference>
<feature type="domain" description="PcRGLX/YetA-like C-terminal alpha/alpha toroid" evidence="3">
    <location>
        <begin position="423"/>
        <end position="827"/>
    </location>
</feature>